<dbReference type="Proteomes" id="UP000218113">
    <property type="component" value="Unassembled WGS sequence"/>
</dbReference>
<sequence>MEITKRIPKPANVKPAAISTYNDKFRFGCEFEFYFHNSSTEALIDDLLSISGADLLINLKKVPDDEDKNHCLCLKYDSSLGGAGVEVSVPICSYDVLSHYIGYISYFIDKHEATTNEDTGFHIHISLDDEDAEVDFYAFMLLCDEASLMDNWGDRNRYSLNPMEILNNLPQEEAEELKNRKGRIWRIERRGKAHVEIRTIGGLFYHKKIPQIYKEIEEFKTIFERCTNSMKDDKKYVELLIEHKKIINSVDEDKRSRYFEFISSITPL</sequence>
<organism evidence="1 2">
    <name type="scientific">SAR324 cluster bacterium</name>
    <dbReference type="NCBI Taxonomy" id="2024889"/>
    <lineage>
        <taxon>Bacteria</taxon>
        <taxon>Deltaproteobacteria</taxon>
        <taxon>SAR324 cluster</taxon>
    </lineage>
</organism>
<proteinExistence type="predicted"/>
<protein>
    <recommendedName>
        <fullName evidence="3">Amidoligase</fullName>
    </recommendedName>
</protein>
<dbReference type="AlphaFoldDB" id="A0A2A4TB09"/>
<gene>
    <name evidence="1" type="ORF">COB67_02460</name>
</gene>
<accession>A0A2A4TB09</accession>
<evidence type="ECO:0000313" key="2">
    <source>
        <dbReference type="Proteomes" id="UP000218113"/>
    </source>
</evidence>
<comment type="caution">
    <text evidence="1">The sequence shown here is derived from an EMBL/GenBank/DDBJ whole genome shotgun (WGS) entry which is preliminary data.</text>
</comment>
<dbReference type="EMBL" id="NVSR01000007">
    <property type="protein sequence ID" value="PCI30167.1"/>
    <property type="molecule type" value="Genomic_DNA"/>
</dbReference>
<reference evidence="2" key="1">
    <citation type="submission" date="2017-08" db="EMBL/GenBank/DDBJ databases">
        <title>A dynamic microbial community with high functional redundancy inhabits the cold, oxic subseafloor aquifer.</title>
        <authorList>
            <person name="Tully B.J."/>
            <person name="Wheat C.G."/>
            <person name="Glazer B.T."/>
            <person name="Huber J.A."/>
        </authorList>
    </citation>
    <scope>NUCLEOTIDE SEQUENCE [LARGE SCALE GENOMIC DNA]</scope>
</reference>
<evidence type="ECO:0000313" key="1">
    <source>
        <dbReference type="EMBL" id="PCI30167.1"/>
    </source>
</evidence>
<evidence type="ECO:0008006" key="3">
    <source>
        <dbReference type="Google" id="ProtNLM"/>
    </source>
</evidence>
<name>A0A2A4TB09_9DELT</name>